<evidence type="ECO:0000256" key="4">
    <source>
        <dbReference type="ARBA" id="ARBA00022691"/>
    </source>
</evidence>
<dbReference type="Gene3D" id="3.40.50.150">
    <property type="entry name" value="Vaccinia Virus protein VP39"/>
    <property type="match status" value="1"/>
</dbReference>
<dbReference type="RefSeq" id="WP_245746658.1">
    <property type="nucleotide sequence ID" value="NZ_FNYW01000041.1"/>
</dbReference>
<evidence type="ECO:0000256" key="5">
    <source>
        <dbReference type="ARBA" id="ARBA00022747"/>
    </source>
</evidence>
<evidence type="ECO:0000256" key="3">
    <source>
        <dbReference type="ARBA" id="ARBA00022679"/>
    </source>
</evidence>
<dbReference type="GO" id="GO:0008170">
    <property type="term" value="F:N-methyltransferase activity"/>
    <property type="evidence" value="ECO:0007669"/>
    <property type="project" value="InterPro"/>
</dbReference>
<dbReference type="InterPro" id="IPR022221">
    <property type="entry name" value="TypeIII_RM_meth"/>
</dbReference>
<dbReference type="EMBL" id="FNYW01000041">
    <property type="protein sequence ID" value="SEI97766.1"/>
    <property type="molecule type" value="Genomic_DNA"/>
</dbReference>
<dbReference type="AlphaFoldDB" id="A0A1H6V1K6"/>
<dbReference type="GO" id="GO:0032259">
    <property type="term" value="P:methylation"/>
    <property type="evidence" value="ECO:0007669"/>
    <property type="project" value="UniProtKB-KW"/>
</dbReference>
<keyword evidence="3" id="KW-0808">Transferase</keyword>
<dbReference type="Pfam" id="PF12564">
    <property type="entry name" value="TypeIII_RM_meth"/>
    <property type="match status" value="1"/>
</dbReference>
<dbReference type="Proteomes" id="UP000198564">
    <property type="component" value="Unassembled WGS sequence"/>
</dbReference>
<name>A0A1H6V1K6_9LACT</name>
<feature type="domain" description="DNA methylase N-4/N-6" evidence="6">
    <location>
        <begin position="199"/>
        <end position="250"/>
    </location>
</feature>
<protein>
    <submittedName>
        <fullName evidence="8">DNA methylase</fullName>
    </submittedName>
</protein>
<evidence type="ECO:0000259" key="7">
    <source>
        <dbReference type="Pfam" id="PF12564"/>
    </source>
</evidence>
<gene>
    <name evidence="8" type="ORF">SAMN04488113_14112</name>
</gene>
<reference evidence="9" key="1">
    <citation type="submission" date="2016-10" db="EMBL/GenBank/DDBJ databases">
        <authorList>
            <person name="Varghese N."/>
            <person name="Submissions S."/>
        </authorList>
    </citation>
    <scope>NUCLEOTIDE SEQUENCE [LARGE SCALE GENOMIC DNA]</scope>
    <source>
        <strain evidence="9">DSM 25751</strain>
    </source>
</reference>
<keyword evidence="2 8" id="KW-0489">Methyltransferase</keyword>
<proteinExistence type="inferred from homology"/>
<sequence length="256" mass="30039">MNSAIETTLLNNIKTVLSNFPEYWDEGTLLKNKVIEDLRSYDKNIITALLSNEKIKETYALSVRDMTIFKVEEFIEMLRYKTYWENSYTKYRNEIGLTSDGKYLNYNTDVVLDFPFKDCVLEGGMSNEDEGKKEVYYHNVIAKEERDTLLQPKVLTNMKKYDKNGEHDITEFNDDDNLIIKGNNLLALHRLKERYAKKVKLIYIDPPYNTGSDSFKYNDNFNQSTWLTFIRNRLSVAKELLKDEGIIIVQSDLLVE</sequence>
<dbReference type="GO" id="GO:0003677">
    <property type="term" value="F:DNA binding"/>
    <property type="evidence" value="ECO:0007669"/>
    <property type="project" value="InterPro"/>
</dbReference>
<dbReference type="InterPro" id="IPR002052">
    <property type="entry name" value="DNA_methylase_N6_adenine_CS"/>
</dbReference>
<evidence type="ECO:0000256" key="2">
    <source>
        <dbReference type="ARBA" id="ARBA00022603"/>
    </source>
</evidence>
<dbReference type="SUPFAM" id="SSF53335">
    <property type="entry name" value="S-adenosyl-L-methionine-dependent methyltransferases"/>
    <property type="match status" value="1"/>
</dbReference>
<evidence type="ECO:0000259" key="6">
    <source>
        <dbReference type="Pfam" id="PF01555"/>
    </source>
</evidence>
<feature type="domain" description="Type III restriction/modification enzyme methylation subunit" evidence="7">
    <location>
        <begin position="42"/>
        <end position="97"/>
    </location>
</feature>
<dbReference type="InterPro" id="IPR029063">
    <property type="entry name" value="SAM-dependent_MTases_sf"/>
</dbReference>
<evidence type="ECO:0000256" key="1">
    <source>
        <dbReference type="ARBA" id="ARBA00006594"/>
    </source>
</evidence>
<dbReference type="InterPro" id="IPR002295">
    <property type="entry name" value="N4/N6-MTase_EcoPI_Mod-like"/>
</dbReference>
<dbReference type="InterPro" id="IPR002941">
    <property type="entry name" value="DNA_methylase_N4/N6"/>
</dbReference>
<dbReference type="PROSITE" id="PS00092">
    <property type="entry name" value="N6_MTASE"/>
    <property type="match status" value="1"/>
</dbReference>
<dbReference type="PRINTS" id="PR00506">
    <property type="entry name" value="D21N6MTFRASE"/>
</dbReference>
<dbReference type="STRING" id="1130080.SAMN04488113_14112"/>
<accession>A0A1H6V1K6</accession>
<comment type="similarity">
    <text evidence="1">Belongs to the N(4)/N(6)-methyltransferase family.</text>
</comment>
<keyword evidence="4" id="KW-0949">S-adenosyl-L-methionine</keyword>
<evidence type="ECO:0000313" key="8">
    <source>
        <dbReference type="EMBL" id="SEI97766.1"/>
    </source>
</evidence>
<dbReference type="GO" id="GO:0009307">
    <property type="term" value="P:DNA restriction-modification system"/>
    <property type="evidence" value="ECO:0007669"/>
    <property type="project" value="UniProtKB-KW"/>
</dbReference>
<evidence type="ECO:0000313" key="9">
    <source>
        <dbReference type="Proteomes" id="UP000198564"/>
    </source>
</evidence>
<organism evidence="8 9">
    <name type="scientific">Alkalibacterium gilvum</name>
    <dbReference type="NCBI Taxonomy" id="1130080"/>
    <lineage>
        <taxon>Bacteria</taxon>
        <taxon>Bacillati</taxon>
        <taxon>Bacillota</taxon>
        <taxon>Bacilli</taxon>
        <taxon>Lactobacillales</taxon>
        <taxon>Carnobacteriaceae</taxon>
        <taxon>Alkalibacterium</taxon>
    </lineage>
</organism>
<dbReference type="Pfam" id="PF01555">
    <property type="entry name" value="N6_N4_Mtase"/>
    <property type="match status" value="1"/>
</dbReference>
<keyword evidence="5" id="KW-0680">Restriction system</keyword>
<keyword evidence="9" id="KW-1185">Reference proteome</keyword>